<evidence type="ECO:0000256" key="1">
    <source>
        <dbReference type="SAM" id="Phobius"/>
    </source>
</evidence>
<organism evidence="2 3">
    <name type="scientific">Pantoea brenneri</name>
    <dbReference type="NCBI Taxonomy" id="472694"/>
    <lineage>
        <taxon>Bacteria</taxon>
        <taxon>Pseudomonadati</taxon>
        <taxon>Pseudomonadota</taxon>
        <taxon>Gammaproteobacteria</taxon>
        <taxon>Enterobacterales</taxon>
        <taxon>Erwiniaceae</taxon>
        <taxon>Pantoea</taxon>
    </lineage>
</organism>
<feature type="transmembrane region" description="Helical" evidence="1">
    <location>
        <begin position="20"/>
        <end position="46"/>
    </location>
</feature>
<evidence type="ECO:0000313" key="2">
    <source>
        <dbReference type="EMBL" id="NUY98420.1"/>
    </source>
</evidence>
<comment type="caution">
    <text evidence="2">The sequence shown here is derived from an EMBL/GenBank/DDBJ whole genome shotgun (WGS) entry which is preliminary data.</text>
</comment>
<proteinExistence type="predicted"/>
<sequence>MHELLINAASHVEDTHHLSAWLGIGLIGVAIIMAVFASVQSIHHWLIIRKRWKLYRTAQRHFPYHMRKRRH</sequence>
<dbReference type="Proteomes" id="UP000566985">
    <property type="component" value="Unassembled WGS sequence"/>
</dbReference>
<name>A0A7Y6NH29_9GAMM</name>
<protein>
    <submittedName>
        <fullName evidence="2">Uncharacterized protein</fullName>
    </submittedName>
</protein>
<keyword evidence="1" id="KW-1133">Transmembrane helix</keyword>
<dbReference type="RefSeq" id="WP_069729486.1">
    <property type="nucleotide sequence ID" value="NZ_JABWPE010000025.1"/>
</dbReference>
<gene>
    <name evidence="2" type="ORF">HU668_18345</name>
</gene>
<dbReference type="GeneID" id="57347055"/>
<reference evidence="2 3" key="1">
    <citation type="submission" date="2020-05" db="EMBL/GenBank/DDBJ databases">
        <title>Whole Genome Sequences of Enterobacteriales Associated with the International Space Station.</title>
        <authorList>
            <person name="Bharadwaj A."/>
            <person name="Daudu R."/>
            <person name="Singh N."/>
            <person name="Wood J."/>
            <person name="Debieu M."/>
            <person name="Mason C."/>
            <person name="Wang C."/>
            <person name="Venkateswaran K."/>
        </authorList>
    </citation>
    <scope>NUCLEOTIDE SEQUENCE [LARGE SCALE GENOMIC DNA]</scope>
    <source>
        <strain evidence="2 3">IF5SW-B1</strain>
    </source>
</reference>
<evidence type="ECO:0000313" key="3">
    <source>
        <dbReference type="Proteomes" id="UP000566985"/>
    </source>
</evidence>
<keyword evidence="1" id="KW-0812">Transmembrane</keyword>
<dbReference type="AlphaFoldDB" id="A0A7Y6NH29"/>
<accession>A0A7Y6NH29</accession>
<dbReference type="EMBL" id="JABWPM010000025">
    <property type="protein sequence ID" value="NUY98420.1"/>
    <property type="molecule type" value="Genomic_DNA"/>
</dbReference>
<keyword evidence="1" id="KW-0472">Membrane</keyword>